<dbReference type="PROSITE" id="PS51257">
    <property type="entry name" value="PROKAR_LIPOPROTEIN"/>
    <property type="match status" value="1"/>
</dbReference>
<dbReference type="InterPro" id="IPR038468">
    <property type="entry name" value="MmpS_C"/>
</dbReference>
<sequence>MSRSLMTIISGLVLTAALQGCGGAAGTAPAASPAQEPAPTATGAEEVSAIAVRQVKLEVLGKGKSAQPIVYNLDTNGTENDADLPWSKTAEIELTEAEQKAGRLITLVSGSVRDANGQFQPAACRISVDGEKVASGKGSCEHLLK</sequence>
<reference evidence="1" key="1">
    <citation type="submission" date="2022-11" db="EMBL/GenBank/DDBJ databases">
        <title>Nonomuraea corallina sp. nov., a new species of the genus Nonomuraea isolated from sea side sediment in Thai sea.</title>
        <authorList>
            <person name="Ngamcharungchit C."/>
            <person name="Matsumoto A."/>
            <person name="Suriyachadkun C."/>
            <person name="Panbangred W."/>
            <person name="Inahashi Y."/>
            <person name="Intra B."/>
        </authorList>
    </citation>
    <scope>NUCLEOTIDE SEQUENCE</scope>
    <source>
        <strain evidence="1">MCN248</strain>
    </source>
</reference>
<keyword evidence="2" id="KW-1185">Reference proteome</keyword>
<protein>
    <submittedName>
        <fullName evidence="1">Uncharacterized protein</fullName>
    </submittedName>
</protein>
<dbReference type="Gene3D" id="2.60.40.2880">
    <property type="entry name" value="MmpS1-5, C-terminal soluble domain"/>
    <property type="match status" value="1"/>
</dbReference>
<dbReference type="RefSeq" id="WP_270159711.1">
    <property type="nucleotide sequence ID" value="NZ_JAPNNL010000283.1"/>
</dbReference>
<dbReference type="Proteomes" id="UP001144036">
    <property type="component" value="Unassembled WGS sequence"/>
</dbReference>
<proteinExistence type="predicted"/>
<evidence type="ECO:0000313" key="1">
    <source>
        <dbReference type="EMBL" id="MDA0638761.1"/>
    </source>
</evidence>
<name>A0ABT4SND0_9ACTN</name>
<organism evidence="1 2">
    <name type="scientific">Nonomuraea corallina</name>
    <dbReference type="NCBI Taxonomy" id="2989783"/>
    <lineage>
        <taxon>Bacteria</taxon>
        <taxon>Bacillati</taxon>
        <taxon>Actinomycetota</taxon>
        <taxon>Actinomycetes</taxon>
        <taxon>Streptosporangiales</taxon>
        <taxon>Streptosporangiaceae</taxon>
        <taxon>Nonomuraea</taxon>
    </lineage>
</organism>
<comment type="caution">
    <text evidence="1">The sequence shown here is derived from an EMBL/GenBank/DDBJ whole genome shotgun (WGS) entry which is preliminary data.</text>
</comment>
<accession>A0ABT4SND0</accession>
<dbReference type="EMBL" id="JAPNNL010000283">
    <property type="protein sequence ID" value="MDA0638761.1"/>
    <property type="molecule type" value="Genomic_DNA"/>
</dbReference>
<evidence type="ECO:0000313" key="2">
    <source>
        <dbReference type="Proteomes" id="UP001144036"/>
    </source>
</evidence>
<gene>
    <name evidence="1" type="ORF">OUY22_35580</name>
</gene>